<evidence type="ECO:0000313" key="4">
    <source>
        <dbReference type="EMBL" id="KAL2782507.1"/>
    </source>
</evidence>
<dbReference type="PANTHER" id="PTHR34853:SF5">
    <property type="entry name" value="LIP-DOMAIN-CONTAINING PROTEIN-RELATED"/>
    <property type="match status" value="1"/>
</dbReference>
<accession>A0ABR4FGY9</accession>
<dbReference type="PANTHER" id="PTHR34853">
    <property type="match status" value="1"/>
</dbReference>
<proteinExistence type="predicted"/>
<evidence type="ECO:0000256" key="1">
    <source>
        <dbReference type="ARBA" id="ARBA00022801"/>
    </source>
</evidence>
<reference evidence="4 5" key="1">
    <citation type="submission" date="2024-07" db="EMBL/GenBank/DDBJ databases">
        <title>Section-level genome sequencing and comparative genomics of Aspergillus sections Usti and Cavernicolus.</title>
        <authorList>
            <consortium name="Lawrence Berkeley National Laboratory"/>
            <person name="Nybo J.L."/>
            <person name="Vesth T.C."/>
            <person name="Theobald S."/>
            <person name="Frisvad J.C."/>
            <person name="Larsen T.O."/>
            <person name="Kjaerboelling I."/>
            <person name="Rothschild-Mancinelli K."/>
            <person name="Lyhne E.K."/>
            <person name="Kogle M.E."/>
            <person name="Barry K."/>
            <person name="Clum A."/>
            <person name="Na H."/>
            <person name="Ledsgaard L."/>
            <person name="Lin J."/>
            <person name="Lipzen A."/>
            <person name="Kuo A."/>
            <person name="Riley R."/>
            <person name="Mondo S."/>
            <person name="Labutti K."/>
            <person name="Haridas S."/>
            <person name="Pangalinan J."/>
            <person name="Salamov A.A."/>
            <person name="Simmons B.A."/>
            <person name="Magnuson J.K."/>
            <person name="Chen J."/>
            <person name="Drula E."/>
            <person name="Henrissat B."/>
            <person name="Wiebenga A."/>
            <person name="Lubbers R.J."/>
            <person name="Gomes A.C."/>
            <person name="Makela M.R."/>
            <person name="Stajich J."/>
            <person name="Grigoriev I.V."/>
            <person name="Mortensen U.H."/>
            <person name="De Vries R.P."/>
            <person name="Baker S.E."/>
            <person name="Andersen M.R."/>
        </authorList>
    </citation>
    <scope>NUCLEOTIDE SEQUENCE [LARGE SCALE GENOMIC DNA]</scope>
    <source>
        <strain evidence="4 5">CBS 209.92</strain>
    </source>
</reference>
<feature type="signal peptide" evidence="3">
    <location>
        <begin position="1"/>
        <end position="24"/>
    </location>
</feature>
<sequence length="465" mass="51055">MRFVNRVPAVTVLLLVQHALMAFADPLPPSVDPFYTPKNNDWKDKEPGYIIDHRPIELPSLVSDNNTENPLTAHQLLFVTRNASNLPATSLTTVIRPQYADPDRLVSYQVAYDAPDVNCSPSLGVQRGSQGNARLWNQIQMAFILPYLLSNEQPVGKRPFLNIPDYEGNNAAFTVGPQSGYHTLDSIRAALNSHNYTSINPGARTVLFGYSGGRIASEWASELHASHAPDLNIAGAAIGGPPPNITKTFIQVNGAGSQLGIWVILGMMNAFHELDSFIRNDIQTQYSSSFLGPLTVCSNPKPKPPSIPPKANVTTWFKSGDEFLFRFKHILDENGVMGRLINQTHKPNFPLYIYQGTSDNLTAPIGDTDRPVGDYCRAGADVTYLRYIGRNHGQTIIAGMYPAWKWITARLNGVSDPAPRCSVEDVTKDDAEDDNEIKQDDSDVAGQEFGDDLANEALFGENGSL</sequence>
<dbReference type="Pfam" id="PF03583">
    <property type="entry name" value="LIP"/>
    <property type="match status" value="1"/>
</dbReference>
<keyword evidence="3" id="KW-0732">Signal</keyword>
<dbReference type="InterPro" id="IPR029058">
    <property type="entry name" value="AB_hydrolase_fold"/>
</dbReference>
<feature type="region of interest" description="Disordered" evidence="2">
    <location>
        <begin position="418"/>
        <end position="450"/>
    </location>
</feature>
<dbReference type="EMBL" id="JBFTWV010000408">
    <property type="protein sequence ID" value="KAL2782507.1"/>
    <property type="molecule type" value="Genomic_DNA"/>
</dbReference>
<dbReference type="Gene3D" id="3.40.50.1820">
    <property type="entry name" value="alpha/beta hydrolase"/>
    <property type="match status" value="1"/>
</dbReference>
<protein>
    <submittedName>
        <fullName evidence="4">Secretory lipase-domain-containing protein</fullName>
    </submittedName>
</protein>
<comment type="caution">
    <text evidence="4">The sequence shown here is derived from an EMBL/GenBank/DDBJ whole genome shotgun (WGS) entry which is preliminary data.</text>
</comment>
<evidence type="ECO:0000256" key="2">
    <source>
        <dbReference type="SAM" id="MobiDB-lite"/>
    </source>
</evidence>
<name>A0ABR4FGY9_9EURO</name>
<dbReference type="Gene3D" id="1.10.260.130">
    <property type="match status" value="1"/>
</dbReference>
<dbReference type="Proteomes" id="UP001610563">
    <property type="component" value="Unassembled WGS sequence"/>
</dbReference>
<keyword evidence="1" id="KW-0378">Hydrolase</keyword>
<dbReference type="InterPro" id="IPR005152">
    <property type="entry name" value="Lipase_secreted"/>
</dbReference>
<gene>
    <name evidence="4" type="ORF">BJX66DRAFT_345771</name>
</gene>
<dbReference type="SUPFAM" id="SSF53474">
    <property type="entry name" value="alpha/beta-Hydrolases"/>
    <property type="match status" value="1"/>
</dbReference>
<evidence type="ECO:0000256" key="3">
    <source>
        <dbReference type="SAM" id="SignalP"/>
    </source>
</evidence>
<feature type="chain" id="PRO_5046460736" evidence="3">
    <location>
        <begin position="25"/>
        <end position="465"/>
    </location>
</feature>
<keyword evidence="5" id="KW-1185">Reference proteome</keyword>
<organism evidence="4 5">
    <name type="scientific">Aspergillus keveii</name>
    <dbReference type="NCBI Taxonomy" id="714993"/>
    <lineage>
        <taxon>Eukaryota</taxon>
        <taxon>Fungi</taxon>
        <taxon>Dikarya</taxon>
        <taxon>Ascomycota</taxon>
        <taxon>Pezizomycotina</taxon>
        <taxon>Eurotiomycetes</taxon>
        <taxon>Eurotiomycetidae</taxon>
        <taxon>Eurotiales</taxon>
        <taxon>Aspergillaceae</taxon>
        <taxon>Aspergillus</taxon>
        <taxon>Aspergillus subgen. Nidulantes</taxon>
    </lineage>
</organism>
<evidence type="ECO:0000313" key="5">
    <source>
        <dbReference type="Proteomes" id="UP001610563"/>
    </source>
</evidence>